<name>A0A1F8FGF3_9BACT</name>
<feature type="domain" description="Homing endonuclease LAGLIDADG" evidence="1">
    <location>
        <begin position="16"/>
        <end position="184"/>
    </location>
</feature>
<dbReference type="PANTHER" id="PTHR47539">
    <property type="entry name" value="PENTATRICOPEPTIDE REPEAT-CONTAINING PROTEIN OTP51, CHLOROPLASTIC"/>
    <property type="match status" value="1"/>
</dbReference>
<dbReference type="InterPro" id="IPR027434">
    <property type="entry name" value="Homing_endonucl"/>
</dbReference>
<sequence>MGNLWAKLNLSKREFGILIGAILGDAYVERHEKDARVAIMHSIKQKELVDWKYQELKRFVKMQPMQSEYFDSRYGKKYFWWRFQTRRFPELKLLGDMFYRKNKKIIPKNIDQLLKDPISLAVWYMDDGGRRKDCHGMFLNTLSYSKTEQQKLQKCLVKNFGIETRVHWISDGYRLYIPTSHAKYFCKLISPHIIPSMIYKLPYDPVTTESAGIWRMR</sequence>
<dbReference type="InterPro" id="IPR004860">
    <property type="entry name" value="LAGLIDADG_dom"/>
</dbReference>
<gene>
    <name evidence="2" type="ORF">A3C71_00885</name>
</gene>
<organism evidence="2 3">
    <name type="scientific">Candidatus Yanofskybacteria bacterium RIFCSPHIGHO2_02_FULL_43_15c</name>
    <dbReference type="NCBI Taxonomy" id="1802679"/>
    <lineage>
        <taxon>Bacteria</taxon>
        <taxon>Candidatus Yanofskyibacteriota</taxon>
    </lineage>
</organism>
<dbReference type="GO" id="GO:0048564">
    <property type="term" value="P:photosystem I assembly"/>
    <property type="evidence" value="ECO:0007669"/>
    <property type="project" value="TreeGrafter"/>
</dbReference>
<accession>A0A1F8FGF3</accession>
<dbReference type="AlphaFoldDB" id="A0A1F8FGF3"/>
<reference evidence="2 3" key="1">
    <citation type="journal article" date="2016" name="Nat. Commun.">
        <title>Thousands of microbial genomes shed light on interconnected biogeochemical processes in an aquifer system.</title>
        <authorList>
            <person name="Anantharaman K."/>
            <person name="Brown C.T."/>
            <person name="Hug L.A."/>
            <person name="Sharon I."/>
            <person name="Castelle C.J."/>
            <person name="Probst A.J."/>
            <person name="Thomas B.C."/>
            <person name="Singh A."/>
            <person name="Wilkins M.J."/>
            <person name="Karaoz U."/>
            <person name="Brodie E.L."/>
            <person name="Williams K.H."/>
            <person name="Hubbard S.S."/>
            <person name="Banfield J.F."/>
        </authorList>
    </citation>
    <scope>NUCLEOTIDE SEQUENCE [LARGE SCALE GENOMIC DNA]</scope>
</reference>
<dbReference type="GO" id="GO:0000373">
    <property type="term" value="P:Group II intron splicing"/>
    <property type="evidence" value="ECO:0007669"/>
    <property type="project" value="TreeGrafter"/>
</dbReference>
<evidence type="ECO:0000313" key="3">
    <source>
        <dbReference type="Proteomes" id="UP000178197"/>
    </source>
</evidence>
<evidence type="ECO:0000313" key="2">
    <source>
        <dbReference type="EMBL" id="OGN11650.1"/>
    </source>
</evidence>
<dbReference type="GO" id="GO:0004519">
    <property type="term" value="F:endonuclease activity"/>
    <property type="evidence" value="ECO:0007669"/>
    <property type="project" value="InterPro"/>
</dbReference>
<comment type="caution">
    <text evidence="2">The sequence shown here is derived from an EMBL/GenBank/DDBJ whole genome shotgun (WGS) entry which is preliminary data.</text>
</comment>
<protein>
    <recommendedName>
        <fullName evidence="1">Homing endonuclease LAGLIDADG domain-containing protein</fullName>
    </recommendedName>
</protein>
<dbReference type="EMBL" id="MGJT01000029">
    <property type="protein sequence ID" value="OGN11650.1"/>
    <property type="molecule type" value="Genomic_DNA"/>
</dbReference>
<dbReference type="GO" id="GO:0045292">
    <property type="term" value="P:mRNA cis splicing, via spliceosome"/>
    <property type="evidence" value="ECO:0007669"/>
    <property type="project" value="TreeGrafter"/>
</dbReference>
<dbReference type="PANTHER" id="PTHR47539:SF1">
    <property type="entry name" value="PENTATRICOPEPTIDE REPEAT-CONTAINING PROTEIN OTP51, CHLOROPLASTIC"/>
    <property type="match status" value="1"/>
</dbReference>
<proteinExistence type="predicted"/>
<dbReference type="SUPFAM" id="SSF55608">
    <property type="entry name" value="Homing endonucleases"/>
    <property type="match status" value="1"/>
</dbReference>
<dbReference type="Pfam" id="PF03161">
    <property type="entry name" value="LAGLIDADG_2"/>
    <property type="match status" value="1"/>
</dbReference>
<dbReference type="InterPro" id="IPR052500">
    <property type="entry name" value="Chloro/Mito_RNA_Process"/>
</dbReference>
<dbReference type="Proteomes" id="UP000178197">
    <property type="component" value="Unassembled WGS sequence"/>
</dbReference>
<evidence type="ECO:0000259" key="1">
    <source>
        <dbReference type="Pfam" id="PF03161"/>
    </source>
</evidence>
<dbReference type="Gene3D" id="3.10.28.10">
    <property type="entry name" value="Homing endonucleases"/>
    <property type="match status" value="2"/>
</dbReference>